<accession>F3YU43</accession>
<dbReference type="eggNOG" id="COG1651">
    <property type="taxonomic scope" value="Bacteria"/>
</dbReference>
<keyword evidence="4" id="KW-1185">Reference proteome</keyword>
<dbReference type="HOGENOM" id="CLU_071793_0_0_7"/>
<dbReference type="AlphaFoldDB" id="F3YU43"/>
<evidence type="ECO:0000256" key="2">
    <source>
        <dbReference type="SAM" id="Phobius"/>
    </source>
</evidence>
<evidence type="ECO:0000313" key="4">
    <source>
        <dbReference type="Proteomes" id="UP000007844"/>
    </source>
</evidence>
<name>F3YU43_DESAF</name>
<dbReference type="SUPFAM" id="SSF52833">
    <property type="entry name" value="Thioredoxin-like"/>
    <property type="match status" value="1"/>
</dbReference>
<keyword evidence="2" id="KW-1133">Transmembrane helix</keyword>
<gene>
    <name evidence="3" type="ORF">Desaf_0291</name>
</gene>
<dbReference type="KEGG" id="daf:Desaf_0291"/>
<feature type="region of interest" description="Disordered" evidence="1">
    <location>
        <begin position="279"/>
        <end position="324"/>
    </location>
</feature>
<feature type="transmembrane region" description="Helical" evidence="2">
    <location>
        <begin position="43"/>
        <end position="62"/>
    </location>
</feature>
<dbReference type="Proteomes" id="UP000007844">
    <property type="component" value="Chromosome"/>
</dbReference>
<protein>
    <recommendedName>
        <fullName evidence="5">Vitamin K epoxide reductase</fullName>
    </recommendedName>
</protein>
<feature type="transmembrane region" description="Helical" evidence="2">
    <location>
        <begin position="122"/>
        <end position="142"/>
    </location>
</feature>
<dbReference type="EMBL" id="CP003221">
    <property type="protein sequence ID" value="EGJ48649.1"/>
    <property type="molecule type" value="Genomic_DNA"/>
</dbReference>
<keyword evidence="2" id="KW-0812">Transmembrane</keyword>
<evidence type="ECO:0000256" key="1">
    <source>
        <dbReference type="SAM" id="MobiDB-lite"/>
    </source>
</evidence>
<reference evidence="3 4" key="1">
    <citation type="journal article" date="2011" name="J. Bacteriol.">
        <title>Genome sequence of the mercury-methylating and pleomorphic Desulfovibrio africanus Strain Walvis Bay.</title>
        <authorList>
            <person name="Brown S.D."/>
            <person name="Wall J.D."/>
            <person name="Kucken A.M."/>
            <person name="Gilmour C.C."/>
            <person name="Podar M."/>
            <person name="Brandt C.C."/>
            <person name="Teshima H."/>
            <person name="Detter J.C."/>
            <person name="Han C.S."/>
            <person name="Land M.L."/>
            <person name="Lucas S."/>
            <person name="Han J."/>
            <person name="Pennacchio L."/>
            <person name="Nolan M."/>
            <person name="Pitluck S."/>
            <person name="Woyke T."/>
            <person name="Goodwin L."/>
            <person name="Palumbo A.V."/>
            <person name="Elias D.A."/>
        </authorList>
    </citation>
    <scope>NUCLEOTIDE SEQUENCE [LARGE SCALE GENOMIC DNA]</scope>
    <source>
        <strain evidence="3 4">Walvis Bay</strain>
    </source>
</reference>
<keyword evidence="2" id="KW-0472">Membrane</keyword>
<feature type="compositionally biased region" description="Basic and acidic residues" evidence="1">
    <location>
        <begin position="279"/>
        <end position="294"/>
    </location>
</feature>
<feature type="transmembrane region" description="Helical" evidence="2">
    <location>
        <begin position="74"/>
        <end position="92"/>
    </location>
</feature>
<organism evidence="3 4">
    <name type="scientific">Desulfocurvibacter africanus subsp. africanus str. Walvis Bay</name>
    <dbReference type="NCBI Taxonomy" id="690850"/>
    <lineage>
        <taxon>Bacteria</taxon>
        <taxon>Pseudomonadati</taxon>
        <taxon>Thermodesulfobacteriota</taxon>
        <taxon>Desulfovibrionia</taxon>
        <taxon>Desulfovibrionales</taxon>
        <taxon>Desulfovibrionaceae</taxon>
        <taxon>Desulfocurvibacter</taxon>
    </lineage>
</organism>
<evidence type="ECO:0008006" key="5">
    <source>
        <dbReference type="Google" id="ProtNLM"/>
    </source>
</evidence>
<evidence type="ECO:0000313" key="3">
    <source>
        <dbReference type="EMBL" id="EGJ48649.1"/>
    </source>
</evidence>
<dbReference type="STRING" id="690850.Desaf_0291"/>
<feature type="transmembrane region" description="Helical" evidence="2">
    <location>
        <begin position="98"/>
        <end position="117"/>
    </location>
</feature>
<dbReference type="RefSeq" id="WP_014258505.1">
    <property type="nucleotide sequence ID" value="NC_016629.1"/>
</dbReference>
<dbReference type="InterPro" id="IPR036249">
    <property type="entry name" value="Thioredoxin-like_sf"/>
</dbReference>
<sequence length="324" mass="33836">MQRTAAIFVSLADAAFCILAALGLTEALCVTEGCSVFRGTKLLGIDLYWLGAAYFLALTALISFQRPRGQLSRALKVALLAGLVIDSALLGVQAVTAPCVNCLVVASLLGATAVLLLRKQPLLAKVTAVWAVLFVAALAGVFRDQLSPVPAYGSADAAIKVFFSPSCPACRLVVQDLTQHPGLQGDLALYAVAKDDGDLAGIHRFHEEMFRSGDLSKALEACFSLAGEAGSQPSWSQALAIRAASLRNKSFLARSEASSVPFVFTSAPGLLLTAFKAQSDDKVQDGDPASRDEGCDYATGDACEEEPAPLDGLFGGAPKQSPAK</sequence>
<proteinExistence type="predicted"/>